<evidence type="ECO:0000313" key="2">
    <source>
        <dbReference type="EMBL" id="KKM06437.1"/>
    </source>
</evidence>
<dbReference type="InterPro" id="IPR007630">
    <property type="entry name" value="RNA_pol_sigma70_r4"/>
</dbReference>
<dbReference type="GO" id="GO:0003700">
    <property type="term" value="F:DNA-binding transcription factor activity"/>
    <property type="evidence" value="ECO:0007669"/>
    <property type="project" value="InterPro"/>
</dbReference>
<comment type="caution">
    <text evidence="2">The sequence shown here is derived from an EMBL/GenBank/DDBJ whole genome shotgun (WGS) entry which is preliminary data.</text>
</comment>
<dbReference type="SUPFAM" id="SSF88659">
    <property type="entry name" value="Sigma3 and sigma4 domains of RNA polymerase sigma factors"/>
    <property type="match status" value="1"/>
</dbReference>
<sequence>MIIDIKKPGTIPGEPCPDCGGYKSHAAKQCKECWRELHFHWTYIRQKTALKMREVEGLTFKVIGEVFSVGAVRARQIYREACRNRIKGRLDHIVITL</sequence>
<gene>
    <name evidence="2" type="ORF">LCGC14_1744010</name>
</gene>
<protein>
    <recommendedName>
        <fullName evidence="1">RNA polymerase sigma-70 region 4 domain-containing protein</fullName>
    </recommendedName>
</protein>
<organism evidence="2">
    <name type="scientific">marine sediment metagenome</name>
    <dbReference type="NCBI Taxonomy" id="412755"/>
    <lineage>
        <taxon>unclassified sequences</taxon>
        <taxon>metagenomes</taxon>
        <taxon>ecological metagenomes</taxon>
    </lineage>
</organism>
<dbReference type="AlphaFoldDB" id="A0A0F9HTH5"/>
<name>A0A0F9HTH5_9ZZZZ</name>
<feature type="domain" description="RNA polymerase sigma-70 region 4" evidence="1">
    <location>
        <begin position="45"/>
        <end position="83"/>
    </location>
</feature>
<dbReference type="InterPro" id="IPR013324">
    <property type="entry name" value="RNA_pol_sigma_r3/r4-like"/>
</dbReference>
<reference evidence="2" key="1">
    <citation type="journal article" date="2015" name="Nature">
        <title>Complex archaea that bridge the gap between prokaryotes and eukaryotes.</title>
        <authorList>
            <person name="Spang A."/>
            <person name="Saw J.H."/>
            <person name="Jorgensen S.L."/>
            <person name="Zaremba-Niedzwiedzka K."/>
            <person name="Martijn J."/>
            <person name="Lind A.E."/>
            <person name="van Eijk R."/>
            <person name="Schleper C."/>
            <person name="Guy L."/>
            <person name="Ettema T.J."/>
        </authorList>
    </citation>
    <scope>NUCLEOTIDE SEQUENCE</scope>
</reference>
<proteinExistence type="predicted"/>
<accession>A0A0F9HTH5</accession>
<dbReference type="GO" id="GO:0006352">
    <property type="term" value="P:DNA-templated transcription initiation"/>
    <property type="evidence" value="ECO:0007669"/>
    <property type="project" value="InterPro"/>
</dbReference>
<evidence type="ECO:0000259" key="1">
    <source>
        <dbReference type="Pfam" id="PF04545"/>
    </source>
</evidence>
<dbReference type="EMBL" id="LAZR01015994">
    <property type="protein sequence ID" value="KKM06437.1"/>
    <property type="molecule type" value="Genomic_DNA"/>
</dbReference>
<dbReference type="Pfam" id="PF04545">
    <property type="entry name" value="Sigma70_r4"/>
    <property type="match status" value="1"/>
</dbReference>